<accession>A0ABY6U6X7</accession>
<evidence type="ECO:0000313" key="2">
    <source>
        <dbReference type="EMBL" id="VUC25647.1"/>
    </source>
</evidence>
<organism evidence="2 3">
    <name type="scientific">Bionectria ochroleuca</name>
    <name type="common">Gliocladium roseum</name>
    <dbReference type="NCBI Taxonomy" id="29856"/>
    <lineage>
        <taxon>Eukaryota</taxon>
        <taxon>Fungi</taxon>
        <taxon>Dikarya</taxon>
        <taxon>Ascomycota</taxon>
        <taxon>Pezizomycotina</taxon>
        <taxon>Sordariomycetes</taxon>
        <taxon>Hypocreomycetidae</taxon>
        <taxon>Hypocreales</taxon>
        <taxon>Bionectriaceae</taxon>
        <taxon>Clonostachys</taxon>
    </lineage>
</organism>
<comment type="caution">
    <text evidence="2">The sequence shown here is derived from an EMBL/GenBank/DDBJ whole genome shotgun (WGS) entry which is preliminary data.</text>
</comment>
<dbReference type="Proteomes" id="UP000766486">
    <property type="component" value="Unassembled WGS sequence"/>
</dbReference>
<protein>
    <recommendedName>
        <fullName evidence="4">Non-haem dioxygenase N-terminal domain-containing protein</fullName>
    </recommendedName>
</protein>
<gene>
    <name evidence="2" type="ORF">CLO192961_LOCUS172268</name>
</gene>
<feature type="region of interest" description="Disordered" evidence="1">
    <location>
        <begin position="63"/>
        <end position="83"/>
    </location>
</feature>
<evidence type="ECO:0000256" key="1">
    <source>
        <dbReference type="SAM" id="MobiDB-lite"/>
    </source>
</evidence>
<evidence type="ECO:0008006" key="4">
    <source>
        <dbReference type="Google" id="ProtNLM"/>
    </source>
</evidence>
<name>A0ABY6U6X7_BIOOC</name>
<keyword evidence="3" id="KW-1185">Reference proteome</keyword>
<dbReference type="EMBL" id="CABFNS010000737">
    <property type="protein sequence ID" value="VUC25647.1"/>
    <property type="molecule type" value="Genomic_DNA"/>
</dbReference>
<evidence type="ECO:0000313" key="3">
    <source>
        <dbReference type="Proteomes" id="UP000766486"/>
    </source>
</evidence>
<proteinExistence type="predicted"/>
<reference evidence="2 3" key="1">
    <citation type="submission" date="2019-06" db="EMBL/GenBank/DDBJ databases">
        <authorList>
            <person name="Broberg M."/>
        </authorList>
    </citation>
    <scope>NUCLEOTIDE SEQUENCE [LARGE SCALE GENOMIC DNA]</scope>
</reference>
<sequence>MASTQEGPEPPLTPSEKQFLRDNFGGEFLFMRSHGLDIFKEQDRDEGRAILRAFQQWDFLPVGDHDSSPANEAAPEPLHGNHFRAGDRAEETQLQHKISNGSSPVDGANLDEFGHNDEQHATCYEGYHSGNHGGCSDWNVEAYSFGQDDGRNGPHDAGYDYGRDGDYDGGYEYDYEGGHDDDYDDVCDYVCGYGYEDDD</sequence>